<protein>
    <submittedName>
        <fullName evidence="1">Uncharacterized protein</fullName>
    </submittedName>
</protein>
<dbReference type="AlphaFoldDB" id="A0A069QIW1"/>
<reference evidence="1 2" key="1">
    <citation type="submission" date="2013-08" db="EMBL/GenBank/DDBJ databases">
        <authorList>
            <person name="Weinstock G."/>
            <person name="Sodergren E."/>
            <person name="Wylie T."/>
            <person name="Fulton L."/>
            <person name="Fulton R."/>
            <person name="Fronick C."/>
            <person name="O'Laughlin M."/>
            <person name="Godfrey J."/>
            <person name="Miner T."/>
            <person name="Herter B."/>
            <person name="Appelbaum E."/>
            <person name="Cordes M."/>
            <person name="Lek S."/>
            <person name="Wollam A."/>
            <person name="Pepin K.H."/>
            <person name="Palsikar V.B."/>
            <person name="Mitreva M."/>
            <person name="Wilson R.K."/>
        </authorList>
    </citation>
    <scope>NUCLEOTIDE SEQUENCE [LARGE SCALE GENOMIC DNA]</scope>
    <source>
        <strain evidence="1 2">ATCC 15930</strain>
    </source>
</reference>
<accession>A0A069QIW1</accession>
<evidence type="ECO:0000313" key="1">
    <source>
        <dbReference type="EMBL" id="KDR52745.1"/>
    </source>
</evidence>
<dbReference type="PATRIC" id="fig|1122985.7.peg.1179"/>
<proteinExistence type="predicted"/>
<gene>
    <name evidence="1" type="ORF">HMPREF1991_01138</name>
</gene>
<dbReference type="EMBL" id="JNGW01000045">
    <property type="protein sequence ID" value="KDR52745.1"/>
    <property type="molecule type" value="Genomic_DNA"/>
</dbReference>
<evidence type="ECO:0000313" key="2">
    <source>
        <dbReference type="Proteomes" id="UP000027442"/>
    </source>
</evidence>
<dbReference type="HOGENOM" id="CLU_176269_0_0_10"/>
<keyword evidence="2" id="KW-1185">Reference proteome</keyword>
<dbReference type="Proteomes" id="UP000027442">
    <property type="component" value="Unassembled WGS sequence"/>
</dbReference>
<name>A0A069QIW1_HOYLO</name>
<comment type="caution">
    <text evidence="1">The sequence shown here is derived from an EMBL/GenBank/DDBJ whole genome shotgun (WGS) entry which is preliminary data.</text>
</comment>
<sequence>MKAEMSYWRFVEEWHPRYCSDDRVLVCDILFRYLEKEDVDEDDKRWIAKEFNSREEIVHELKRLEKDLFSESLDIYYEQLFASNGFMRGSNDNPVAVKNNKQCHKS</sequence>
<organism evidence="1 2">
    <name type="scientific">Hoylesella loescheii DSM 19665 = JCM 12249 = ATCC 15930</name>
    <dbReference type="NCBI Taxonomy" id="1122985"/>
    <lineage>
        <taxon>Bacteria</taxon>
        <taxon>Pseudomonadati</taxon>
        <taxon>Bacteroidota</taxon>
        <taxon>Bacteroidia</taxon>
        <taxon>Bacteroidales</taxon>
        <taxon>Prevotellaceae</taxon>
        <taxon>Hoylesella</taxon>
    </lineage>
</organism>
<dbReference type="RefSeq" id="WP_018967027.1">
    <property type="nucleotide sequence ID" value="NZ_KB899212.1"/>
</dbReference>